<dbReference type="RefSeq" id="WP_082116595.1">
    <property type="nucleotide sequence ID" value="NZ_CP010904.1"/>
</dbReference>
<dbReference type="EMBL" id="CP010904">
    <property type="protein sequence ID" value="AKJ64642.1"/>
    <property type="molecule type" value="Genomic_DNA"/>
</dbReference>
<evidence type="ECO:0008006" key="3">
    <source>
        <dbReference type="Google" id="ProtNLM"/>
    </source>
</evidence>
<organism evidence="1 2">
    <name type="scientific">Kiritimatiella glycovorans</name>
    <dbReference type="NCBI Taxonomy" id="1307763"/>
    <lineage>
        <taxon>Bacteria</taxon>
        <taxon>Pseudomonadati</taxon>
        <taxon>Kiritimatiellota</taxon>
        <taxon>Kiritimatiellia</taxon>
        <taxon>Kiritimatiellales</taxon>
        <taxon>Kiritimatiellaceae</taxon>
        <taxon>Kiritimatiella</taxon>
    </lineage>
</organism>
<reference evidence="2" key="1">
    <citation type="submission" date="2015-02" db="EMBL/GenBank/DDBJ databases">
        <title>Description and complete genome sequence of the first cultured representative of the subdivision 5 of the Verrucomicrobia phylum.</title>
        <authorList>
            <person name="Spring S."/>
            <person name="Bunk B."/>
            <person name="Sproer C."/>
            <person name="Klenk H.-P."/>
        </authorList>
    </citation>
    <scope>NUCLEOTIDE SEQUENCE [LARGE SCALE GENOMIC DNA]</scope>
    <source>
        <strain evidence="2">L21-Fru-AB</strain>
    </source>
</reference>
<accession>A0A0G3EGU1</accession>
<dbReference type="Pfam" id="PF13385">
    <property type="entry name" value="Laminin_G_3"/>
    <property type="match status" value="1"/>
</dbReference>
<dbReference type="InterPro" id="IPR013320">
    <property type="entry name" value="ConA-like_dom_sf"/>
</dbReference>
<dbReference type="Proteomes" id="UP000035268">
    <property type="component" value="Chromosome"/>
</dbReference>
<dbReference type="PROSITE" id="PS51257">
    <property type="entry name" value="PROKAR_LIPOPROTEIN"/>
    <property type="match status" value="1"/>
</dbReference>
<dbReference type="KEGG" id="vbl:L21SP4_01394"/>
<dbReference type="SUPFAM" id="SSF49899">
    <property type="entry name" value="Concanavalin A-like lectins/glucanases"/>
    <property type="match status" value="1"/>
</dbReference>
<dbReference type="CDD" id="cd03143">
    <property type="entry name" value="A4_beta-galactosidase_middle_domain"/>
    <property type="match status" value="1"/>
</dbReference>
<dbReference type="Gene3D" id="2.60.120.200">
    <property type="match status" value="1"/>
</dbReference>
<dbReference type="InterPro" id="IPR029062">
    <property type="entry name" value="Class_I_gatase-like"/>
</dbReference>
<evidence type="ECO:0000313" key="2">
    <source>
        <dbReference type="Proteomes" id="UP000035268"/>
    </source>
</evidence>
<name>A0A0G3EGU1_9BACT</name>
<dbReference type="OrthoDB" id="9801493at2"/>
<proteinExistence type="predicted"/>
<sequence length="1182" mass="132094">MKTRSASCVITGAVLALVLGCVMCGASPRVVAWYPFDGNCADAGTRGYDGIPTNVSFSSDVPEALGEGQSLFFSESFDERYVEIPDVTELAGRYALTCWLKVPAGYTNTAGGRMILANRAASEGVWFWVNAWNHDTRSIHAGSRTVEGVSGEANTPHGIVPYGEWMHVALNCHGSNVTFYLNGREVSTAPVQPGYPFDHAWRIGGSFQANPTCWTGWMDDVALWNDVLPSNLVYRLAYNTASPADHLHPWWDELLRMGEFHRFYQATNANASAAMTTGGSDPMWGSFALRTAFLRCENGLGWEAIADTEMRRIGWIEAFGTSHGYHAEVRTNEFGEWIKREDDPECTRIFRNSWAWNGYEPEGEVVWIGAPNYFEDDDFARPYTRIHPEYGTDHIVRYPDGTVATGYLDTVESWHTGPEDPRLLRFYDATCAKSVNSNRAITGYTSSTNVIPYAWDDEGRLKPGYLPDPDDPTNSVALTVHVLKDPMCPTWEVYLDGCLRQLLDEGFDGLWVDNWSSFDFFGSKPINKAFGEWSVALFRDYLAEHFSAGELNAMGVADVESFDIRGWLRETCRSFGGNPVNESDRTWRDARWRDEKLWRVYKIYLRQEAGAALDRAYHLIKDIANEYGKPDFWIAGNDLQINMGFARTELDTAFPELTWTFGLATGGMHEGLGFRPPPYGSYVPHHKMGLAHSRSRKFYVWYYMPVYYDENDEPLPKTDNMADILHYQGLAHNTLPRVQPDSAKVAGTEAEVRAFFDFCEAVEDIHGARAPVEQVGLFFSSSDQLLNILPGNMHDNGQPHMFAHWGWGTALDWNRYHYRVVPEWKLTEENLGDLTVLIVPNVEVFDPSRVSELTAWVEDGGNLIVTGPSGQRRGESGWFETMADLSLASLTGVSDYGSAPEERLTAVGAGQVLFLKDTIGYDFFCATESRPSMLDSFRDAIGRFGLGDDFPVVQDAVDEPFTLGISVHHDMPERRYFIDLYNTDIDVDTDVITPTEPASFKVRLPAWLAEEPLSVQAYTPDGSVDLDVAQASGDRVEISIGSFERYISIVLTSARSTGNVKLDDWLDRHYGAACTNYLQWAAGDTDGDGFTAEQEYAAGTDPRNSSSRLRMRSAPDADGDGFRIRWTSEGGRYYAVEKATRLEAGFTQTLAARMAATPPSNSVIDADVDARAGFYRVRVVDP</sequence>
<dbReference type="PATRIC" id="fig|1609981.3.peg.1448"/>
<dbReference type="SUPFAM" id="SSF52317">
    <property type="entry name" value="Class I glutamine amidotransferase-like"/>
    <property type="match status" value="1"/>
</dbReference>
<dbReference type="AlphaFoldDB" id="A0A0G3EGU1"/>
<keyword evidence="2" id="KW-1185">Reference proteome</keyword>
<evidence type="ECO:0000313" key="1">
    <source>
        <dbReference type="EMBL" id="AKJ64642.1"/>
    </source>
</evidence>
<gene>
    <name evidence="1" type="ORF">L21SP4_01394</name>
</gene>
<reference evidence="1 2" key="2">
    <citation type="journal article" date="2016" name="ISME J.">
        <title>Characterization of the first cultured representative of Verrucomicrobia subdivision 5 indicates the proposal of a novel phylum.</title>
        <authorList>
            <person name="Spring S."/>
            <person name="Bunk B."/>
            <person name="Sproer C."/>
            <person name="Schumann P."/>
            <person name="Rohde M."/>
            <person name="Tindall B.J."/>
            <person name="Klenk H.P."/>
        </authorList>
    </citation>
    <scope>NUCLEOTIDE SEQUENCE [LARGE SCALE GENOMIC DNA]</scope>
    <source>
        <strain evidence="1 2">L21-Fru-AB</strain>
    </source>
</reference>
<protein>
    <recommendedName>
        <fullName evidence="3">LamG-like jellyroll fold domain-containing protein</fullName>
    </recommendedName>
</protein>
<dbReference type="Gene3D" id="3.40.50.880">
    <property type="match status" value="1"/>
</dbReference>